<evidence type="ECO:0000313" key="1">
    <source>
        <dbReference type="EMBL" id="WAJ27785.1"/>
    </source>
</evidence>
<sequence length="240" mass="24537">MLAASPFRILLLASAAVAVLATLPAASGGEAPIDLAGVTAVRITGESSEVRLSAGAAAPPRATFGSRRTGWFARWSSSWVGSACPDRASARIEGETLIVDVGAAGWLDLSDCVAEIDASLPAGASVVLDQPAASLNLDGDFGDVTVRARAADLSLDGHAATIAVESDAARTRIAFARVEGTEDVRLTGKAMDAQLSFPAGVPVSWRVTAAASFVDGRIPNTPGARPQVAIDGEFVRATIR</sequence>
<organism evidence="1 2">
    <name type="scientific">Antarcticirhabdus aurantiaca</name>
    <dbReference type="NCBI Taxonomy" id="2606717"/>
    <lineage>
        <taxon>Bacteria</taxon>
        <taxon>Pseudomonadati</taxon>
        <taxon>Pseudomonadota</taxon>
        <taxon>Alphaproteobacteria</taxon>
        <taxon>Hyphomicrobiales</taxon>
        <taxon>Aurantimonadaceae</taxon>
        <taxon>Antarcticirhabdus</taxon>
    </lineage>
</organism>
<dbReference type="Proteomes" id="UP001163223">
    <property type="component" value="Chromosome"/>
</dbReference>
<proteinExistence type="predicted"/>
<reference evidence="1" key="1">
    <citation type="submission" date="2022-11" db="EMBL/GenBank/DDBJ databases">
        <title>beta-Carotene-producing bacterium, Jeongeuplla avenae sp. nov., alleviates the salt stress of Arabidopsis seedlings.</title>
        <authorList>
            <person name="Jiang L."/>
            <person name="Lee J."/>
        </authorList>
    </citation>
    <scope>NUCLEOTIDE SEQUENCE</scope>
    <source>
        <strain evidence="1">DY_R2A_6</strain>
    </source>
</reference>
<accession>A0ACD4NM51</accession>
<keyword evidence="2" id="KW-1185">Reference proteome</keyword>
<gene>
    <name evidence="1" type="ORF">OXU80_23550</name>
</gene>
<dbReference type="EMBL" id="CP113520">
    <property type="protein sequence ID" value="WAJ27785.1"/>
    <property type="molecule type" value="Genomic_DNA"/>
</dbReference>
<protein>
    <submittedName>
        <fullName evidence="1">Uncharacterized protein</fullName>
    </submittedName>
</protein>
<name>A0ACD4NM51_9HYPH</name>
<evidence type="ECO:0000313" key="2">
    <source>
        <dbReference type="Proteomes" id="UP001163223"/>
    </source>
</evidence>